<evidence type="ECO:0000313" key="3">
    <source>
        <dbReference type="Proteomes" id="UP000274429"/>
    </source>
</evidence>
<proteinExistence type="predicted"/>
<dbReference type="WBParaSite" id="TTAC_0000020601-mRNA-1">
    <property type="protein sequence ID" value="TTAC_0000020601-mRNA-1"/>
    <property type="gene ID" value="TTAC_0000020601"/>
</dbReference>
<dbReference type="Proteomes" id="UP000274429">
    <property type="component" value="Unassembled WGS sequence"/>
</dbReference>
<gene>
    <name evidence="2" type="ORF">TTAC_LOCUS207</name>
</gene>
<reference evidence="2 3" key="2">
    <citation type="submission" date="2018-11" db="EMBL/GenBank/DDBJ databases">
        <authorList>
            <consortium name="Pathogen Informatics"/>
        </authorList>
    </citation>
    <scope>NUCLEOTIDE SEQUENCE [LARGE SCALE GENOMIC DNA]</scope>
</reference>
<feature type="region of interest" description="Disordered" evidence="1">
    <location>
        <begin position="1"/>
        <end position="36"/>
    </location>
</feature>
<protein>
    <submittedName>
        <fullName evidence="4">Ribosomal_L7Ae domain-containing protein</fullName>
    </submittedName>
</protein>
<dbReference type="EMBL" id="UYWX01000013">
    <property type="protein sequence ID" value="VDM16072.1"/>
    <property type="molecule type" value="Genomic_DNA"/>
</dbReference>
<dbReference type="OrthoDB" id="6266220at2759"/>
<keyword evidence="3" id="KW-1185">Reference proteome</keyword>
<evidence type="ECO:0000256" key="1">
    <source>
        <dbReference type="SAM" id="MobiDB-lite"/>
    </source>
</evidence>
<feature type="region of interest" description="Disordered" evidence="1">
    <location>
        <begin position="188"/>
        <end position="207"/>
    </location>
</feature>
<evidence type="ECO:0000313" key="4">
    <source>
        <dbReference type="WBParaSite" id="TTAC_0000020601-mRNA-1"/>
    </source>
</evidence>
<name>A0A0R3WI12_HYDTA</name>
<accession>A0A0R3WI12</accession>
<reference evidence="4" key="1">
    <citation type="submission" date="2017-02" db="UniProtKB">
        <authorList>
            <consortium name="WormBaseParasite"/>
        </authorList>
    </citation>
    <scope>IDENTIFICATION</scope>
</reference>
<organism evidence="4">
    <name type="scientific">Hydatigena taeniaeformis</name>
    <name type="common">Feline tapeworm</name>
    <name type="synonym">Taenia taeniaeformis</name>
    <dbReference type="NCBI Taxonomy" id="6205"/>
    <lineage>
        <taxon>Eukaryota</taxon>
        <taxon>Metazoa</taxon>
        <taxon>Spiralia</taxon>
        <taxon>Lophotrochozoa</taxon>
        <taxon>Platyhelminthes</taxon>
        <taxon>Cestoda</taxon>
        <taxon>Eucestoda</taxon>
        <taxon>Cyclophyllidea</taxon>
        <taxon>Taeniidae</taxon>
        <taxon>Hydatigera</taxon>
    </lineage>
</organism>
<evidence type="ECO:0000313" key="2">
    <source>
        <dbReference type="EMBL" id="VDM16072.1"/>
    </source>
</evidence>
<sequence>MAPKKDKDPRAKEKLFKEDRFRRFDRGDKGDRRPKKREREIKNVHVCVCGLPRVVDLYLRQVNNLSCTTERYIAYIDATRGNDDDGRVNATNGDLVLCVYDVRDPSSVVYLTDRIMPHLRGGNVKIGIAGLGVENRSGGQGETDILTASRLARQYGARGTELVCCDGNQMAAGTFALYGQVCPEEFEDEDELDDKDKDKGRFKRNRI</sequence>
<dbReference type="AlphaFoldDB" id="A0A0R3WI12"/>